<dbReference type="EMBL" id="MRZV01001909">
    <property type="protein sequence ID" value="PIK35407.1"/>
    <property type="molecule type" value="Genomic_DNA"/>
</dbReference>
<dbReference type="Proteomes" id="UP000230750">
    <property type="component" value="Unassembled WGS sequence"/>
</dbReference>
<accession>A0A2G8JI56</accession>
<organism evidence="1 2">
    <name type="scientific">Stichopus japonicus</name>
    <name type="common">Sea cucumber</name>
    <dbReference type="NCBI Taxonomy" id="307972"/>
    <lineage>
        <taxon>Eukaryota</taxon>
        <taxon>Metazoa</taxon>
        <taxon>Echinodermata</taxon>
        <taxon>Eleutherozoa</taxon>
        <taxon>Echinozoa</taxon>
        <taxon>Holothuroidea</taxon>
        <taxon>Aspidochirotacea</taxon>
        <taxon>Aspidochirotida</taxon>
        <taxon>Stichopodidae</taxon>
        <taxon>Apostichopus</taxon>
    </lineage>
</organism>
<reference evidence="1 2" key="1">
    <citation type="journal article" date="2017" name="PLoS Biol.">
        <title>The sea cucumber genome provides insights into morphological evolution and visceral regeneration.</title>
        <authorList>
            <person name="Zhang X."/>
            <person name="Sun L."/>
            <person name="Yuan J."/>
            <person name="Sun Y."/>
            <person name="Gao Y."/>
            <person name="Zhang L."/>
            <person name="Li S."/>
            <person name="Dai H."/>
            <person name="Hamel J.F."/>
            <person name="Liu C."/>
            <person name="Yu Y."/>
            <person name="Liu S."/>
            <person name="Lin W."/>
            <person name="Guo K."/>
            <person name="Jin S."/>
            <person name="Xu P."/>
            <person name="Storey K.B."/>
            <person name="Huan P."/>
            <person name="Zhang T."/>
            <person name="Zhou Y."/>
            <person name="Zhang J."/>
            <person name="Lin C."/>
            <person name="Li X."/>
            <person name="Xing L."/>
            <person name="Huo D."/>
            <person name="Sun M."/>
            <person name="Wang L."/>
            <person name="Mercier A."/>
            <person name="Li F."/>
            <person name="Yang H."/>
            <person name="Xiang J."/>
        </authorList>
    </citation>
    <scope>NUCLEOTIDE SEQUENCE [LARGE SCALE GENOMIC DNA]</scope>
    <source>
        <strain evidence="1">Shaxun</strain>
        <tissue evidence="1">Muscle</tissue>
    </source>
</reference>
<evidence type="ECO:0000313" key="1">
    <source>
        <dbReference type="EMBL" id="PIK35407.1"/>
    </source>
</evidence>
<protein>
    <submittedName>
        <fullName evidence="1">Uncharacterized protein</fullName>
    </submittedName>
</protein>
<dbReference type="OrthoDB" id="10065076at2759"/>
<dbReference type="AlphaFoldDB" id="A0A2G8JI56"/>
<comment type="caution">
    <text evidence="1">The sequence shown here is derived from an EMBL/GenBank/DDBJ whole genome shotgun (WGS) entry which is preliminary data.</text>
</comment>
<proteinExistence type="predicted"/>
<keyword evidence="2" id="KW-1185">Reference proteome</keyword>
<gene>
    <name evidence="1" type="ORF">BSL78_27770</name>
</gene>
<evidence type="ECO:0000313" key="2">
    <source>
        <dbReference type="Proteomes" id="UP000230750"/>
    </source>
</evidence>
<name>A0A2G8JI56_STIJA</name>
<sequence length="221" mass="25918">MAVAYPSQITYEQFPPYNHHVTCYIQQDYVDENETESEYESDLEFDEMREDGEDRDCEPTVADQLLNFAETVNRDIQKYFSRRKILEEKSEQSDTEKTPRQRLSGREQYYADLMKVVEGDNSLDSSKKPLESTQRVFYHRENDSGRPSGKTNILAGLGGLEDLFDYARQTEYPHLMINDVSNRDDGLMSKAGKHRDILPWKRRNLPSKFLLRAERRKSTII</sequence>